<keyword evidence="2" id="KW-1185">Reference proteome</keyword>
<protein>
    <submittedName>
        <fullName evidence="1">Uncharacterized protein</fullName>
    </submittedName>
</protein>
<sequence length="71" mass="7884">METLAETLVGAARTTRSSNFLAPKLFRICNPEVPKGGFAIPSPRIAKRVQMQDRQADYKSAFLEFGITNPE</sequence>
<gene>
    <name evidence="1" type="ORF">TH63_02180</name>
</gene>
<accession>A0A0H4W2N3</accession>
<dbReference type="EMBL" id="CP010777">
    <property type="protein sequence ID" value="AKQ44701.1"/>
    <property type="molecule type" value="Genomic_DNA"/>
</dbReference>
<dbReference type="Proteomes" id="UP000036458">
    <property type="component" value="Chromosome"/>
</dbReference>
<organism evidence="1 2">
    <name type="scientific">Rufibacter radiotolerans</name>
    <dbReference type="NCBI Taxonomy" id="1379910"/>
    <lineage>
        <taxon>Bacteria</taxon>
        <taxon>Pseudomonadati</taxon>
        <taxon>Bacteroidota</taxon>
        <taxon>Cytophagia</taxon>
        <taxon>Cytophagales</taxon>
        <taxon>Hymenobacteraceae</taxon>
        <taxon>Rufibacter</taxon>
    </lineage>
</organism>
<dbReference type="AlphaFoldDB" id="A0A0H4W2N3"/>
<evidence type="ECO:0000313" key="2">
    <source>
        <dbReference type="Proteomes" id="UP000036458"/>
    </source>
</evidence>
<name>A0A0H4W2N3_9BACT</name>
<dbReference type="KEGG" id="ruf:TH63_02180"/>
<dbReference type="PATRIC" id="fig|1379910.4.peg.462"/>
<reference evidence="1 2" key="1">
    <citation type="submission" date="2015-01" db="EMBL/GenBank/DDBJ databases">
        <title>Rufibacter sp./DG31D/ whole genome sequencing.</title>
        <authorList>
            <person name="Kim M.K."/>
            <person name="Srinivasan S."/>
            <person name="Lee J.-J."/>
        </authorList>
    </citation>
    <scope>NUCLEOTIDE SEQUENCE [LARGE SCALE GENOMIC DNA]</scope>
    <source>
        <strain evidence="1 2">DG31D</strain>
    </source>
</reference>
<proteinExistence type="predicted"/>
<evidence type="ECO:0000313" key="1">
    <source>
        <dbReference type="EMBL" id="AKQ44701.1"/>
    </source>
</evidence>